<comment type="caution">
    <text evidence="4">The sequence shown here is derived from an EMBL/GenBank/DDBJ whole genome shotgun (WGS) entry which is preliminary data.</text>
</comment>
<evidence type="ECO:0000256" key="1">
    <source>
        <dbReference type="ARBA" id="ARBA00009477"/>
    </source>
</evidence>
<dbReference type="Gene3D" id="2.40.30.170">
    <property type="match status" value="1"/>
</dbReference>
<dbReference type="NCBIfam" id="TIGR01730">
    <property type="entry name" value="RND_mfp"/>
    <property type="match status" value="1"/>
</dbReference>
<dbReference type="GO" id="GO:1990281">
    <property type="term" value="C:efflux pump complex"/>
    <property type="evidence" value="ECO:0007669"/>
    <property type="project" value="TreeGrafter"/>
</dbReference>
<evidence type="ECO:0000313" key="4">
    <source>
        <dbReference type="EMBL" id="PTB21005.1"/>
    </source>
</evidence>
<gene>
    <name evidence="4" type="ORF">C9I57_09785</name>
</gene>
<dbReference type="GO" id="GO:0015562">
    <property type="term" value="F:efflux transmembrane transporter activity"/>
    <property type="evidence" value="ECO:0007669"/>
    <property type="project" value="TreeGrafter"/>
</dbReference>
<dbReference type="Gene3D" id="2.40.50.100">
    <property type="match status" value="1"/>
</dbReference>
<feature type="chain" id="PRO_5015785572" evidence="2">
    <location>
        <begin position="33"/>
        <end position="292"/>
    </location>
</feature>
<evidence type="ECO:0000256" key="2">
    <source>
        <dbReference type="SAM" id="SignalP"/>
    </source>
</evidence>
<dbReference type="InterPro" id="IPR058792">
    <property type="entry name" value="Beta-barrel_RND_2"/>
</dbReference>
<organism evidence="4 5">
    <name type="scientific">Trinickia symbiotica</name>
    <dbReference type="NCBI Taxonomy" id="863227"/>
    <lineage>
        <taxon>Bacteria</taxon>
        <taxon>Pseudomonadati</taxon>
        <taxon>Pseudomonadota</taxon>
        <taxon>Betaproteobacteria</taxon>
        <taxon>Burkholderiales</taxon>
        <taxon>Burkholderiaceae</taxon>
        <taxon>Trinickia</taxon>
    </lineage>
</organism>
<name>A0A2T3XWX4_9BURK</name>
<protein>
    <submittedName>
        <fullName evidence="4">Efflux RND transporter periplasmic adaptor subunit</fullName>
    </submittedName>
</protein>
<feature type="domain" description="CusB-like beta-barrel" evidence="3">
    <location>
        <begin position="211"/>
        <end position="281"/>
    </location>
</feature>
<evidence type="ECO:0000313" key="5">
    <source>
        <dbReference type="Proteomes" id="UP000240638"/>
    </source>
</evidence>
<dbReference type="Pfam" id="PF25954">
    <property type="entry name" value="Beta-barrel_RND_2"/>
    <property type="match status" value="1"/>
</dbReference>
<reference evidence="4 5" key="1">
    <citation type="submission" date="2018-03" db="EMBL/GenBank/DDBJ databases">
        <title>Whole genome analyses suggest that Burkholderia sensu lato contains two further novel genera in the rhizoxinica-symbiotica group Mycetohabitans gen. nov., and Trinickia gen. nov.: implications for the evolution of diazotrophy and nodulation in the Burkholderiaceae.</title>
        <authorList>
            <person name="Estrada De Los Santos P."/>
            <person name="Palmer M."/>
            <person name="Chavez-Ramirez B."/>
            <person name="Steenkamp E.T."/>
            <person name="Hirsch A.M."/>
            <person name="Manyaka P."/>
            <person name="Maluk M."/>
            <person name="Lafos M."/>
            <person name="Crook M."/>
            <person name="Gross E."/>
            <person name="Simon M.F."/>
            <person name="Bueno Dos Reis Junior F."/>
            <person name="Poole P.S."/>
            <person name="Venter S.N."/>
            <person name="James E.K."/>
        </authorList>
    </citation>
    <scope>NUCLEOTIDE SEQUENCE [LARGE SCALE GENOMIC DNA]</scope>
    <source>
        <strain evidence="4 5">JPY-366</strain>
    </source>
</reference>
<proteinExistence type="inferred from homology"/>
<dbReference type="EMBL" id="PYUC01000004">
    <property type="protein sequence ID" value="PTB21005.1"/>
    <property type="molecule type" value="Genomic_DNA"/>
</dbReference>
<dbReference type="InterPro" id="IPR006143">
    <property type="entry name" value="RND_pump_MFP"/>
</dbReference>
<dbReference type="Proteomes" id="UP000240638">
    <property type="component" value="Unassembled WGS sequence"/>
</dbReference>
<keyword evidence="2" id="KW-0732">Signal</keyword>
<dbReference type="RefSeq" id="WP_107150417.1">
    <property type="nucleotide sequence ID" value="NZ_PYUC01000004.1"/>
</dbReference>
<sequence length="292" mass="30719">MKSHHKRASRAGNLMAALAAVMAASSATTVFAAQASAPVPAVPPAQVVAVAAQPHAPATTTPSSTPDIRVQLVADTIATIGAPMSGRLSQFPLHDGDRFKQGQVLARFLCSEKEAALAHARAVLESRKSVNESKQRLRALGTSSEVEYKVAQADQEQAAADVQAAQTLVDSCVVAAPFAGRVSAVYTHNYQYLQTGAPMLEVLSDKSLDLEMIVPSQWLAWLKPGSTFNVAIDETGKTYPATLTRLSGKVDAVSRSIKVYGHVDNPPDTLLPGMSGHAVFTPPAGVALTSRQ</sequence>
<evidence type="ECO:0000259" key="3">
    <source>
        <dbReference type="Pfam" id="PF25954"/>
    </source>
</evidence>
<dbReference type="SUPFAM" id="SSF111369">
    <property type="entry name" value="HlyD-like secretion proteins"/>
    <property type="match status" value="1"/>
</dbReference>
<feature type="signal peptide" evidence="2">
    <location>
        <begin position="1"/>
        <end position="32"/>
    </location>
</feature>
<dbReference type="AlphaFoldDB" id="A0A2T3XWX4"/>
<comment type="similarity">
    <text evidence="1">Belongs to the membrane fusion protein (MFP) (TC 8.A.1) family.</text>
</comment>
<accession>A0A2T3XWX4</accession>
<dbReference type="PANTHER" id="PTHR30469">
    <property type="entry name" value="MULTIDRUG RESISTANCE PROTEIN MDTA"/>
    <property type="match status" value="1"/>
</dbReference>